<keyword evidence="2" id="KW-1185">Reference proteome</keyword>
<dbReference type="EMBL" id="JBHTLT010000041">
    <property type="protein sequence ID" value="MFD1205178.1"/>
    <property type="molecule type" value="Genomic_DNA"/>
</dbReference>
<dbReference type="Proteomes" id="UP001597231">
    <property type="component" value="Unassembled WGS sequence"/>
</dbReference>
<protein>
    <submittedName>
        <fullName evidence="1">Transposase</fullName>
    </submittedName>
</protein>
<gene>
    <name evidence="1" type="ORF">ACFQ38_08680</name>
</gene>
<dbReference type="RefSeq" id="WP_336823589.1">
    <property type="nucleotide sequence ID" value="NZ_JBHTLT010000041.1"/>
</dbReference>
<evidence type="ECO:0000313" key="2">
    <source>
        <dbReference type="Proteomes" id="UP001597231"/>
    </source>
</evidence>
<sequence>MANDKVRMYVSVKNQQVYPHKHAAPWEYEVEMSKEFLPVFHQLFSQIGKLEFRNFLRGHTLPYLPYHYDRDNHDIDLRTKKLYALIHEFTDDESKRFIEQLPYFREPAKR</sequence>
<comment type="caution">
    <text evidence="1">The sequence shown here is derived from an EMBL/GenBank/DDBJ whole genome shotgun (WGS) entry which is preliminary data.</text>
</comment>
<reference evidence="2" key="1">
    <citation type="journal article" date="2019" name="Int. J. Syst. Evol. Microbiol.">
        <title>The Global Catalogue of Microorganisms (GCM) 10K type strain sequencing project: providing services to taxonomists for standard genome sequencing and annotation.</title>
        <authorList>
            <consortium name="The Broad Institute Genomics Platform"/>
            <consortium name="The Broad Institute Genome Sequencing Center for Infectious Disease"/>
            <person name="Wu L."/>
            <person name="Ma J."/>
        </authorList>
    </citation>
    <scope>NUCLEOTIDE SEQUENCE [LARGE SCALE GENOMIC DNA]</scope>
    <source>
        <strain evidence="2">CCUG 53915</strain>
    </source>
</reference>
<accession>A0ABW3TZ86</accession>
<organism evidence="1 2">
    <name type="scientific">Sporosarcina contaminans</name>
    <dbReference type="NCBI Taxonomy" id="633403"/>
    <lineage>
        <taxon>Bacteria</taxon>
        <taxon>Bacillati</taxon>
        <taxon>Bacillota</taxon>
        <taxon>Bacilli</taxon>
        <taxon>Bacillales</taxon>
        <taxon>Caryophanaceae</taxon>
        <taxon>Sporosarcina</taxon>
    </lineage>
</organism>
<proteinExistence type="predicted"/>
<evidence type="ECO:0000313" key="1">
    <source>
        <dbReference type="EMBL" id="MFD1205178.1"/>
    </source>
</evidence>
<name>A0ABW3TZ86_9BACL</name>